<dbReference type="Gene3D" id="1.20.1060.10">
    <property type="entry name" value="Taq DNA Polymerase, Chain T, domain 4"/>
    <property type="match status" value="1"/>
</dbReference>
<evidence type="ECO:0000313" key="5">
    <source>
        <dbReference type="EMBL" id="QJA78811.1"/>
    </source>
</evidence>
<dbReference type="GO" id="GO:0003887">
    <property type="term" value="F:DNA-directed DNA polymerase activity"/>
    <property type="evidence" value="ECO:0007669"/>
    <property type="project" value="InterPro"/>
</dbReference>
<dbReference type="InterPro" id="IPR002562">
    <property type="entry name" value="3'-5'_exonuclease_dom"/>
</dbReference>
<evidence type="ECO:0000259" key="4">
    <source>
        <dbReference type="SMART" id="SM00986"/>
    </source>
</evidence>
<dbReference type="Gene3D" id="3.40.470.10">
    <property type="entry name" value="Uracil-DNA glycosylase-like domain"/>
    <property type="match status" value="1"/>
</dbReference>
<dbReference type="PANTHER" id="PTHR10133:SF27">
    <property type="entry name" value="DNA POLYMERASE NU"/>
    <property type="match status" value="1"/>
</dbReference>
<keyword evidence="1" id="KW-0235">DNA replication</keyword>
<dbReference type="InterPro" id="IPR036895">
    <property type="entry name" value="Uracil-DNA_glycosylase-like_sf"/>
</dbReference>
<gene>
    <name evidence="5" type="ORF">MM415A00984_0026</name>
</gene>
<dbReference type="SMART" id="SM00987">
    <property type="entry name" value="UreE_C"/>
    <property type="match status" value="1"/>
</dbReference>
<proteinExistence type="predicted"/>
<dbReference type="InterPro" id="IPR001098">
    <property type="entry name" value="DNA-dir_DNA_pol_A_palm_dom"/>
</dbReference>
<dbReference type="Pfam" id="PF03167">
    <property type="entry name" value="UDG"/>
    <property type="match status" value="1"/>
</dbReference>
<dbReference type="Gene3D" id="1.10.150.20">
    <property type="entry name" value="5' to 3' exonuclease, C-terminal subdomain"/>
    <property type="match status" value="1"/>
</dbReference>
<dbReference type="GO" id="GO:0006302">
    <property type="term" value="P:double-strand break repair"/>
    <property type="evidence" value="ECO:0007669"/>
    <property type="project" value="TreeGrafter"/>
</dbReference>
<accession>A0A6M3KAX8</accession>
<sequence length="786" mass="89898">MPTLDLQSKPETLHAFSKLNAKCAATVLVLPKTLKPATLALVGESLGADEVAQNDYFVGKAGKLLSKLLSDAGLIRDTIHITNVVKVQPPANKMDRLGELGLSVNDFLPYLKEELTLVNPKAILAVGAHAMHALTGMSEITKWRGSVLDCTLLDNPIPVIPTLHPSYLQRGQMHLYPYVRHDIKTFAQVGFSIYQPPDPYEQTIEPTITQAVDFLSELLSTGTETCFDIETVAKQRITCIGWTNGPNRAICIPFRANVHTNYWSEGEQLMLLDLMRQIFAKPGLVKIGQSMHYDMHFLLPLLGFPREPLFDTRFAHFLIHPDAKHDLGFLTSVYTNMNYHKDEFKDWSQKQFPKDHTLWEYNIKDVIATHRVYRRLKADLQEEGLYDFFTGYVMPFRRVLFEMEHRGLRVDTKLMTEWREFIEQQELPVAQAVLNKMVGFELNPNSSKQVGTYLHQTLKMPVPQTALGNYTVREEVLEALIARYPKHRHILEQILCVRVLKAKELGTYLTAPLSPDGRLKCSFGSTVTGRLSSSSNHLGQGTNLQNIPPHLRQVVIPEPGQVFVEPDLSQAEVRVMAWLMNSPKLKQIFHSGEKIHKIVGGWIYDKHPNKLTPDEYLIAKRTVHGSNYDMGERKFATTIGKPVAEARLIREHYFQIVPELRAYHQYIRDTVERERKLVTPYGRSRIFTGRLDDETFRSAYAQIPQSTVVDTINIGTLALWLIKPPDIHICTQTHDSILISLPEDKVEWFRPYVKTHLETLRRVWINGDWLTIPVDIKKPKLNWYGH</sequence>
<protein>
    <submittedName>
        <fullName evidence="5">Putative DNA polymerase</fullName>
    </submittedName>
</protein>
<dbReference type="InterPro" id="IPR043502">
    <property type="entry name" value="DNA/RNA_pol_sf"/>
</dbReference>
<dbReference type="SUPFAM" id="SSF56672">
    <property type="entry name" value="DNA/RNA polymerases"/>
    <property type="match status" value="1"/>
</dbReference>
<dbReference type="GO" id="GO:0006261">
    <property type="term" value="P:DNA-templated DNA replication"/>
    <property type="evidence" value="ECO:0007669"/>
    <property type="project" value="InterPro"/>
</dbReference>
<dbReference type="PANTHER" id="PTHR10133">
    <property type="entry name" value="DNA POLYMERASE I"/>
    <property type="match status" value="1"/>
</dbReference>
<dbReference type="GO" id="GO:0008408">
    <property type="term" value="F:3'-5' exonuclease activity"/>
    <property type="evidence" value="ECO:0007669"/>
    <property type="project" value="InterPro"/>
</dbReference>
<name>A0A6M3KAX8_9ZZZZ</name>
<dbReference type="AlphaFoldDB" id="A0A6M3KAX8"/>
<dbReference type="CDD" id="cd10030">
    <property type="entry name" value="UDG-F4_TTUDGA_SPO1dp_like"/>
    <property type="match status" value="1"/>
</dbReference>
<dbReference type="Gene3D" id="3.30.420.10">
    <property type="entry name" value="Ribonuclease H-like superfamily/Ribonuclease H"/>
    <property type="match status" value="1"/>
</dbReference>
<dbReference type="SUPFAM" id="SSF53098">
    <property type="entry name" value="Ribonuclease H-like"/>
    <property type="match status" value="1"/>
</dbReference>
<dbReference type="InterPro" id="IPR036397">
    <property type="entry name" value="RNaseH_sf"/>
</dbReference>
<dbReference type="InterPro" id="IPR012337">
    <property type="entry name" value="RNaseH-like_sf"/>
</dbReference>
<dbReference type="SMART" id="SM00482">
    <property type="entry name" value="POLAc"/>
    <property type="match status" value="1"/>
</dbReference>
<evidence type="ECO:0000259" key="3">
    <source>
        <dbReference type="SMART" id="SM00482"/>
    </source>
</evidence>
<dbReference type="Pfam" id="PF00476">
    <property type="entry name" value="DNA_pol_A"/>
    <property type="match status" value="1"/>
</dbReference>
<dbReference type="SMART" id="SM00474">
    <property type="entry name" value="35EXOc"/>
    <property type="match status" value="1"/>
</dbReference>
<dbReference type="Gene3D" id="3.30.70.370">
    <property type="match status" value="1"/>
</dbReference>
<dbReference type="PRINTS" id="PR00868">
    <property type="entry name" value="DNAPOLI"/>
</dbReference>
<evidence type="ECO:0000259" key="2">
    <source>
        <dbReference type="SMART" id="SM00474"/>
    </source>
</evidence>
<evidence type="ECO:0000256" key="1">
    <source>
        <dbReference type="ARBA" id="ARBA00022705"/>
    </source>
</evidence>
<dbReference type="Pfam" id="PF01612">
    <property type="entry name" value="DNA_pol_A_exo1"/>
    <property type="match status" value="1"/>
</dbReference>
<dbReference type="SMART" id="SM00986">
    <property type="entry name" value="UDG"/>
    <property type="match status" value="1"/>
</dbReference>
<feature type="domain" description="DNA-directed DNA polymerase family A palm" evidence="3">
    <location>
        <begin position="550"/>
        <end position="745"/>
    </location>
</feature>
<dbReference type="InterPro" id="IPR005122">
    <property type="entry name" value="Uracil-DNA_glycosylase-like"/>
</dbReference>
<organism evidence="5">
    <name type="scientific">viral metagenome</name>
    <dbReference type="NCBI Taxonomy" id="1070528"/>
    <lineage>
        <taxon>unclassified sequences</taxon>
        <taxon>metagenomes</taxon>
        <taxon>organismal metagenomes</taxon>
    </lineage>
</organism>
<dbReference type="GO" id="GO:0003677">
    <property type="term" value="F:DNA binding"/>
    <property type="evidence" value="ECO:0007669"/>
    <property type="project" value="InterPro"/>
</dbReference>
<dbReference type="SUPFAM" id="SSF52141">
    <property type="entry name" value="Uracil-DNA glycosylase-like"/>
    <property type="match status" value="1"/>
</dbReference>
<feature type="domain" description="Uracil-DNA glycosylase-like" evidence="4">
    <location>
        <begin position="31"/>
        <end position="184"/>
    </location>
</feature>
<feature type="domain" description="3'-5' exonuclease" evidence="2">
    <location>
        <begin position="202"/>
        <end position="381"/>
    </location>
</feature>
<dbReference type="EMBL" id="MT142354">
    <property type="protein sequence ID" value="QJA78811.1"/>
    <property type="molecule type" value="Genomic_DNA"/>
</dbReference>
<reference evidence="5" key="1">
    <citation type="submission" date="2020-03" db="EMBL/GenBank/DDBJ databases">
        <title>The deep terrestrial virosphere.</title>
        <authorList>
            <person name="Holmfeldt K."/>
            <person name="Nilsson E."/>
            <person name="Simone D."/>
            <person name="Lopez-Fernandez M."/>
            <person name="Wu X."/>
            <person name="de Brujin I."/>
            <person name="Lundin D."/>
            <person name="Andersson A."/>
            <person name="Bertilsson S."/>
            <person name="Dopson M."/>
        </authorList>
    </citation>
    <scope>NUCLEOTIDE SEQUENCE</scope>
    <source>
        <strain evidence="5">MM415A00984</strain>
    </source>
</reference>
<dbReference type="InterPro" id="IPR002298">
    <property type="entry name" value="DNA_polymerase_A"/>
</dbReference>